<dbReference type="InterPro" id="IPR005503">
    <property type="entry name" value="FliL"/>
</dbReference>
<dbReference type="Proteomes" id="UP000188912">
    <property type="component" value="Chromosome"/>
</dbReference>
<dbReference type="KEGG" id="thd:BHV28_02310"/>
<evidence type="ECO:0000256" key="2">
    <source>
        <dbReference type="ARBA" id="ARBA00004162"/>
    </source>
</evidence>
<comment type="subcellular location">
    <subcellularLocation>
        <location evidence="10">Cell inner membrane</location>
    </subcellularLocation>
    <subcellularLocation>
        <location evidence="2">Cell membrane</location>
        <topology evidence="2">Single-pass membrane protein</topology>
    </subcellularLocation>
</comment>
<dbReference type="Pfam" id="PF03748">
    <property type="entry name" value="FliL"/>
    <property type="match status" value="1"/>
</dbReference>
<keyword evidence="8 10" id="KW-1133">Transmembrane helix</keyword>
<keyword evidence="9 10" id="KW-0472">Membrane</keyword>
<dbReference type="GO" id="GO:0005886">
    <property type="term" value="C:plasma membrane"/>
    <property type="evidence" value="ECO:0007669"/>
    <property type="project" value="UniProtKB-SubCell"/>
</dbReference>
<evidence type="ECO:0000256" key="4">
    <source>
        <dbReference type="ARBA" id="ARBA00022475"/>
    </source>
</evidence>
<dbReference type="AlphaFoldDB" id="A0A1U9JSW7"/>
<dbReference type="STRING" id="1902579.BHV28_02310"/>
<accession>A0A1U9JSW7</accession>
<comment type="similarity">
    <text evidence="3 10">Belongs to the FliL family.</text>
</comment>
<evidence type="ECO:0000256" key="1">
    <source>
        <dbReference type="ARBA" id="ARBA00002254"/>
    </source>
</evidence>
<evidence type="ECO:0000256" key="5">
    <source>
        <dbReference type="ARBA" id="ARBA00022500"/>
    </source>
</evidence>
<dbReference type="GO" id="GO:0006935">
    <property type="term" value="P:chemotaxis"/>
    <property type="evidence" value="ECO:0007669"/>
    <property type="project" value="UniProtKB-KW"/>
</dbReference>
<evidence type="ECO:0000313" key="11">
    <source>
        <dbReference type="EMBL" id="AQS40953.1"/>
    </source>
</evidence>
<dbReference type="GO" id="GO:0071973">
    <property type="term" value="P:bacterial-type flagellum-dependent cell motility"/>
    <property type="evidence" value="ECO:0007669"/>
    <property type="project" value="InterPro"/>
</dbReference>
<evidence type="ECO:0000256" key="8">
    <source>
        <dbReference type="ARBA" id="ARBA00022989"/>
    </source>
</evidence>
<evidence type="ECO:0000256" key="9">
    <source>
        <dbReference type="ARBA" id="ARBA00023136"/>
    </source>
</evidence>
<reference evidence="11 12" key="2">
    <citation type="journal article" date="2016" name="Sci. Rep.">
        <title>The genome of Rhizobiales bacteria in predatory ants reveals urease gene functions but no genes for nitrogen fixation.</title>
        <authorList>
            <person name="Neuvonen M.M."/>
            <person name="Tamarit D."/>
            <person name="Naslund K."/>
            <person name="Liebig J."/>
            <person name="Feldhaar H."/>
            <person name="Moran N.A."/>
            <person name="Guy L."/>
            <person name="Andersson S.G."/>
        </authorList>
    </citation>
    <scope>NUCLEOTIDE SEQUENCE [LARGE SCALE GENOMIC DNA]</scope>
    <source>
        <strain evidence="11 12">Hsal</strain>
    </source>
</reference>
<keyword evidence="10" id="KW-0997">Cell inner membrane</keyword>
<evidence type="ECO:0000256" key="10">
    <source>
        <dbReference type="RuleBase" id="RU364125"/>
    </source>
</evidence>
<comment type="function">
    <text evidence="1 10">Controls the rotational direction of flagella during chemotaxis.</text>
</comment>
<protein>
    <recommendedName>
        <fullName evidence="10">Flagellar protein FliL</fullName>
    </recommendedName>
</protein>
<evidence type="ECO:0000256" key="3">
    <source>
        <dbReference type="ARBA" id="ARBA00008281"/>
    </source>
</evidence>
<proteinExistence type="inferred from homology"/>
<dbReference type="GO" id="GO:0009425">
    <property type="term" value="C:bacterial-type flagellum basal body"/>
    <property type="evidence" value="ECO:0007669"/>
    <property type="project" value="InterPro"/>
</dbReference>
<reference evidence="11 12" key="1">
    <citation type="journal article" date="2010" name="Science">
        <title>Genomic comparison of the ants Camponotus floridanus and Harpegnathos saltator.</title>
        <authorList>
            <person name="Bonasio R."/>
            <person name="Zhang G."/>
            <person name="Ye C."/>
            <person name="Mutti N.S."/>
            <person name="Fang X."/>
            <person name="Qin N."/>
            <person name="Donahue G."/>
            <person name="Yang P."/>
            <person name="Li Q."/>
            <person name="Li C."/>
            <person name="Zhang P."/>
            <person name="Huang Z."/>
            <person name="Berger S.L."/>
            <person name="Reinberg D."/>
            <person name="Wang J."/>
            <person name="Liebig J."/>
        </authorList>
    </citation>
    <scope>NUCLEOTIDE SEQUENCE [LARGE SCALE GENOMIC DNA]</scope>
    <source>
        <strain evidence="11 12">Hsal</strain>
    </source>
</reference>
<keyword evidence="7 10" id="KW-0283">Flagellar rotation</keyword>
<keyword evidence="11" id="KW-0969">Cilium</keyword>
<evidence type="ECO:0000313" key="12">
    <source>
        <dbReference type="Proteomes" id="UP000188912"/>
    </source>
</evidence>
<keyword evidence="5 10" id="KW-0145">Chemotaxis</keyword>
<name>A0A1U9JSW7_9HYPH</name>
<keyword evidence="11" id="KW-0282">Flagellum</keyword>
<keyword evidence="12" id="KW-1185">Reference proteome</keyword>
<keyword evidence="6 10" id="KW-0812">Transmembrane</keyword>
<dbReference type="EMBL" id="CP017315">
    <property type="protein sequence ID" value="AQS40953.1"/>
    <property type="molecule type" value="Genomic_DNA"/>
</dbReference>
<evidence type="ECO:0000256" key="7">
    <source>
        <dbReference type="ARBA" id="ARBA00022779"/>
    </source>
</evidence>
<sequence length="167" mass="17446">MAADKTSGDKKQGGSDTGGLVIALVILTVLAGGGGWFAGAKLGLFSAVPAGRVNAADKENVAQEQPLAGNNSVIVLQPITTNLASPATTWVRLETSLVATSGEKISPELAAEISNDFLAYMRAVPFSMLKGPTGLMYLREDLLDRARVRSKGRIAHVIISGLVVEEK</sequence>
<evidence type="ECO:0000256" key="6">
    <source>
        <dbReference type="ARBA" id="ARBA00022692"/>
    </source>
</evidence>
<keyword evidence="11" id="KW-0966">Cell projection</keyword>
<feature type="transmembrane region" description="Helical" evidence="10">
    <location>
        <begin position="20"/>
        <end position="39"/>
    </location>
</feature>
<keyword evidence="4" id="KW-1003">Cell membrane</keyword>
<gene>
    <name evidence="11" type="primary">fliL</name>
    <name evidence="11" type="ORF">BHV28_02310</name>
</gene>
<organism evidence="11 12">
    <name type="scientific">Candidatus Tokpelaia hoelldobleri</name>
    <dbReference type="NCBI Taxonomy" id="1902579"/>
    <lineage>
        <taxon>Bacteria</taxon>
        <taxon>Pseudomonadati</taxon>
        <taxon>Pseudomonadota</taxon>
        <taxon>Alphaproteobacteria</taxon>
        <taxon>Hyphomicrobiales</taxon>
        <taxon>Candidatus Tokpelaia</taxon>
    </lineage>
</organism>